<keyword evidence="13" id="KW-0012">Acyltransferase</keyword>
<dbReference type="InterPro" id="IPR016039">
    <property type="entry name" value="Thiolase-like"/>
</dbReference>
<keyword evidence="11" id="KW-0443">Lipid metabolism</keyword>
<evidence type="ECO:0000256" key="12">
    <source>
        <dbReference type="ARBA" id="ARBA00023140"/>
    </source>
</evidence>
<evidence type="ECO:0000256" key="13">
    <source>
        <dbReference type="ARBA" id="ARBA00023315"/>
    </source>
</evidence>
<evidence type="ECO:0000256" key="4">
    <source>
        <dbReference type="ARBA" id="ARBA00022527"/>
    </source>
</evidence>
<dbReference type="PROSITE" id="PS00099">
    <property type="entry name" value="THIOLASE_3"/>
    <property type="match status" value="1"/>
</dbReference>
<dbReference type="InterPro" id="IPR020610">
    <property type="entry name" value="Thiolase_AS"/>
</dbReference>
<dbReference type="Gene3D" id="3.10.20.90">
    <property type="entry name" value="Phosphatidylinositol 3-kinase Catalytic Subunit, Chain A, domain 1"/>
    <property type="match status" value="1"/>
</dbReference>
<feature type="compositionally biased region" description="Polar residues" evidence="16">
    <location>
        <begin position="329"/>
        <end position="342"/>
    </location>
</feature>
<feature type="region of interest" description="Disordered" evidence="16">
    <location>
        <begin position="305"/>
        <end position="357"/>
    </location>
</feature>
<dbReference type="PANTHER" id="PTHR43853">
    <property type="entry name" value="3-KETOACYL-COA THIOLASE, PEROXISOMAL"/>
    <property type="match status" value="1"/>
</dbReference>
<dbReference type="Gene3D" id="3.40.47.10">
    <property type="match status" value="1"/>
</dbReference>
<organism evidence="18 19">
    <name type="scientific">Rhododendron griersonianum</name>
    <dbReference type="NCBI Taxonomy" id="479676"/>
    <lineage>
        <taxon>Eukaryota</taxon>
        <taxon>Viridiplantae</taxon>
        <taxon>Streptophyta</taxon>
        <taxon>Embryophyta</taxon>
        <taxon>Tracheophyta</taxon>
        <taxon>Spermatophyta</taxon>
        <taxon>Magnoliopsida</taxon>
        <taxon>eudicotyledons</taxon>
        <taxon>Gunneridae</taxon>
        <taxon>Pentapetalae</taxon>
        <taxon>asterids</taxon>
        <taxon>Ericales</taxon>
        <taxon>Ericaceae</taxon>
        <taxon>Ericoideae</taxon>
        <taxon>Rhodoreae</taxon>
        <taxon>Rhododendron</taxon>
    </lineage>
</organism>
<evidence type="ECO:0000256" key="9">
    <source>
        <dbReference type="ARBA" id="ARBA00022840"/>
    </source>
</evidence>
<dbReference type="FunFam" id="3.10.20.90:FF:000058">
    <property type="entry name" value="Octicosapeptide/phox/Bem1p domain kinase superfamily protein"/>
    <property type="match status" value="1"/>
</dbReference>
<dbReference type="PRINTS" id="PR00109">
    <property type="entry name" value="TYRKINASE"/>
</dbReference>
<dbReference type="PROSITE" id="PS00737">
    <property type="entry name" value="THIOLASE_2"/>
    <property type="match status" value="1"/>
</dbReference>
<dbReference type="GO" id="GO:0005524">
    <property type="term" value="F:ATP binding"/>
    <property type="evidence" value="ECO:0007669"/>
    <property type="project" value="UniProtKB-UniRule"/>
</dbReference>
<evidence type="ECO:0000256" key="1">
    <source>
        <dbReference type="ARBA" id="ARBA00004275"/>
    </source>
</evidence>
<dbReference type="Pfam" id="PF00108">
    <property type="entry name" value="Thiolase_N"/>
    <property type="match status" value="1"/>
</dbReference>
<evidence type="ECO:0000256" key="7">
    <source>
        <dbReference type="ARBA" id="ARBA00022777"/>
    </source>
</evidence>
<dbReference type="GO" id="GO:0003988">
    <property type="term" value="F:acetyl-CoA C-acyltransferase activity"/>
    <property type="evidence" value="ECO:0007669"/>
    <property type="project" value="UniProtKB-EC"/>
</dbReference>
<proteinExistence type="inferred from homology"/>
<feature type="compositionally biased region" description="Basic and acidic residues" evidence="16">
    <location>
        <begin position="461"/>
        <end position="471"/>
    </location>
</feature>
<feature type="region of interest" description="Disordered" evidence="16">
    <location>
        <begin position="767"/>
        <end position="816"/>
    </location>
</feature>
<evidence type="ECO:0000259" key="17">
    <source>
        <dbReference type="PROSITE" id="PS50011"/>
    </source>
</evidence>
<evidence type="ECO:0000256" key="16">
    <source>
        <dbReference type="SAM" id="MobiDB-lite"/>
    </source>
</evidence>
<dbReference type="SUPFAM" id="SSF53901">
    <property type="entry name" value="Thiolase-like"/>
    <property type="match status" value="2"/>
</dbReference>
<dbReference type="GO" id="GO:0010124">
    <property type="term" value="P:phenylacetate catabolic process"/>
    <property type="evidence" value="ECO:0007669"/>
    <property type="project" value="TreeGrafter"/>
</dbReference>
<evidence type="ECO:0000256" key="2">
    <source>
        <dbReference type="ARBA" id="ARBA00004872"/>
    </source>
</evidence>
<evidence type="ECO:0000256" key="15">
    <source>
        <dbReference type="PROSITE-ProRule" id="PRU10141"/>
    </source>
</evidence>
<dbReference type="EC" id="2.3.1.16" evidence="14"/>
<dbReference type="InterPro" id="IPR000270">
    <property type="entry name" value="PB1_dom"/>
</dbReference>
<dbReference type="FunFam" id="3.40.47.10:FF:000032">
    <property type="entry name" value="Peroxisomal 3-ketoacyl-CoA thiolase"/>
    <property type="match status" value="1"/>
</dbReference>
<keyword evidence="12" id="KW-0576">Peroxisome</keyword>
<dbReference type="PANTHER" id="PTHR43853:SF8">
    <property type="entry name" value="3-KETOACYL-COA THIOLASE, PEROXISOMAL"/>
    <property type="match status" value="1"/>
</dbReference>
<keyword evidence="10" id="KW-0809">Transit peptide</keyword>
<dbReference type="InterPro" id="IPR002155">
    <property type="entry name" value="Thiolase"/>
</dbReference>
<dbReference type="CDD" id="cd06410">
    <property type="entry name" value="PB1_UP2"/>
    <property type="match status" value="1"/>
</dbReference>
<dbReference type="InterPro" id="IPR020616">
    <property type="entry name" value="Thiolase_N"/>
</dbReference>
<dbReference type="InterPro" id="IPR001245">
    <property type="entry name" value="Ser-Thr/Tyr_kinase_cat_dom"/>
</dbReference>
<dbReference type="FunFam" id="3.30.200.20:FF:000081">
    <property type="entry name" value="Octicosapeptide/phox/Bem1p domain kinase superfamily protein"/>
    <property type="match status" value="1"/>
</dbReference>
<evidence type="ECO:0000256" key="6">
    <source>
        <dbReference type="ARBA" id="ARBA00022741"/>
    </source>
</evidence>
<dbReference type="Gene3D" id="3.30.200.20">
    <property type="entry name" value="Phosphorylase Kinase, domain 1"/>
    <property type="match status" value="1"/>
</dbReference>
<comment type="caution">
    <text evidence="18">The sequence shown here is derived from an EMBL/GenBank/DDBJ whole genome shotgun (WGS) entry which is preliminary data.</text>
</comment>
<dbReference type="CDD" id="cd13999">
    <property type="entry name" value="STKc_MAP3K-like"/>
    <property type="match status" value="1"/>
</dbReference>
<keyword evidence="19" id="KW-1185">Reference proteome</keyword>
<dbReference type="Gene3D" id="1.10.510.10">
    <property type="entry name" value="Transferase(Phosphotransferase) domain 1"/>
    <property type="match status" value="1"/>
</dbReference>
<dbReference type="Pfam" id="PF07714">
    <property type="entry name" value="PK_Tyr_Ser-Thr"/>
    <property type="match status" value="1"/>
</dbReference>
<dbReference type="SMART" id="SM00666">
    <property type="entry name" value="PB1"/>
    <property type="match status" value="1"/>
</dbReference>
<keyword evidence="8" id="KW-0276">Fatty acid metabolism</keyword>
<keyword evidence="7" id="KW-0418">Kinase</keyword>
<reference evidence="18" key="1">
    <citation type="submission" date="2020-08" db="EMBL/GenBank/DDBJ databases">
        <title>Plant Genome Project.</title>
        <authorList>
            <person name="Zhang R.-G."/>
        </authorList>
    </citation>
    <scope>NUCLEOTIDE SEQUENCE</scope>
    <source>
        <strain evidence="18">WSP0</strain>
        <tissue evidence="18">Leaf</tissue>
    </source>
</reference>
<dbReference type="SUPFAM" id="SSF56112">
    <property type="entry name" value="Protein kinase-like (PK-like)"/>
    <property type="match status" value="1"/>
</dbReference>
<feature type="compositionally biased region" description="Basic and acidic residues" evidence="16">
    <location>
        <begin position="589"/>
        <end position="600"/>
    </location>
</feature>
<dbReference type="GO" id="GO:0005777">
    <property type="term" value="C:peroxisome"/>
    <property type="evidence" value="ECO:0007669"/>
    <property type="project" value="UniProtKB-SubCell"/>
</dbReference>
<evidence type="ECO:0000313" key="19">
    <source>
        <dbReference type="Proteomes" id="UP000823749"/>
    </source>
</evidence>
<accession>A0AAV6L675</accession>
<comment type="subcellular location">
    <subcellularLocation>
        <location evidence="1">Peroxisome</location>
    </subcellularLocation>
</comment>
<feature type="binding site" evidence="15">
    <location>
        <position position="872"/>
    </location>
    <ligand>
        <name>ATP</name>
        <dbReference type="ChEBI" id="CHEBI:30616"/>
    </ligand>
</feature>
<dbReference type="InterPro" id="IPR050215">
    <property type="entry name" value="Thiolase-like_sf_Thiolase"/>
</dbReference>
<dbReference type="Pfam" id="PF00564">
    <property type="entry name" value="PB1"/>
    <property type="match status" value="1"/>
</dbReference>
<dbReference type="PROSITE" id="PS50011">
    <property type="entry name" value="PROTEIN_KINASE_DOM"/>
    <property type="match status" value="1"/>
</dbReference>
<feature type="region of interest" description="Disordered" evidence="16">
    <location>
        <begin position="587"/>
        <end position="606"/>
    </location>
</feature>
<dbReference type="InterPro" id="IPR020615">
    <property type="entry name" value="Thiolase_acyl_enz_int_AS"/>
</dbReference>
<dbReference type="Proteomes" id="UP000823749">
    <property type="component" value="Chromosome 2"/>
</dbReference>
<evidence type="ECO:0000256" key="14">
    <source>
        <dbReference type="ARBA" id="ARBA00024073"/>
    </source>
</evidence>
<keyword evidence="5" id="KW-0808">Transferase</keyword>
<dbReference type="GO" id="GO:0004674">
    <property type="term" value="F:protein serine/threonine kinase activity"/>
    <property type="evidence" value="ECO:0007669"/>
    <property type="project" value="UniProtKB-KW"/>
</dbReference>
<comment type="pathway">
    <text evidence="2">Lipid metabolism; fatty acid metabolism.</text>
</comment>
<keyword evidence="4" id="KW-0723">Serine/threonine-protein kinase</keyword>
<dbReference type="PROSITE" id="PS00098">
    <property type="entry name" value="THIOLASE_1"/>
    <property type="match status" value="1"/>
</dbReference>
<evidence type="ECO:0000256" key="10">
    <source>
        <dbReference type="ARBA" id="ARBA00022946"/>
    </source>
</evidence>
<evidence type="ECO:0000256" key="5">
    <source>
        <dbReference type="ARBA" id="ARBA00022679"/>
    </source>
</evidence>
<dbReference type="InterPro" id="IPR020613">
    <property type="entry name" value="Thiolase_CS"/>
</dbReference>
<dbReference type="EMBL" id="JACTNZ010000002">
    <property type="protein sequence ID" value="KAG5560560.1"/>
    <property type="molecule type" value="Genomic_DNA"/>
</dbReference>
<evidence type="ECO:0000256" key="3">
    <source>
        <dbReference type="ARBA" id="ARBA00010982"/>
    </source>
</evidence>
<dbReference type="CDD" id="cd00751">
    <property type="entry name" value="thiolase"/>
    <property type="match status" value="1"/>
</dbReference>
<dbReference type="GO" id="GO:0006635">
    <property type="term" value="P:fatty acid beta-oxidation"/>
    <property type="evidence" value="ECO:0007669"/>
    <property type="project" value="TreeGrafter"/>
</dbReference>
<feature type="compositionally biased region" description="Basic and acidic residues" evidence="16">
    <location>
        <begin position="805"/>
        <end position="816"/>
    </location>
</feature>
<evidence type="ECO:0000256" key="8">
    <source>
        <dbReference type="ARBA" id="ARBA00022832"/>
    </source>
</evidence>
<gene>
    <name evidence="18" type="ORF">RHGRI_003775</name>
</gene>
<dbReference type="InterPro" id="IPR000719">
    <property type="entry name" value="Prot_kinase_dom"/>
</dbReference>
<evidence type="ECO:0000313" key="18">
    <source>
        <dbReference type="EMBL" id="KAG5560560.1"/>
    </source>
</evidence>
<feature type="domain" description="Protein kinase" evidence="17">
    <location>
        <begin position="841"/>
        <end position="1107"/>
    </location>
</feature>
<dbReference type="SUPFAM" id="SSF54277">
    <property type="entry name" value="CAD &amp; PB1 domains"/>
    <property type="match status" value="1"/>
</dbReference>
<keyword evidence="6 15" id="KW-0547">Nucleotide-binding</keyword>
<sequence length="1543" mass="169033">MTSEVQGTSGRQFNNDSAKVVPIDEVYKGKDVHNICIQTGEEFSPEFLRDRVSPRRVPLITETEQRQARRAGFNYDQNNQLVYEDLTGLLGIRRRDSVDVSAEVEQKAYAVMVSRYHRNYIANDQQAGNFFNEVSCDQAATGPLGSPFYTSDSPQSYHPRGSGVSDGSLSGKMKFLCSFGGRILPRPNDGKLRYVGGETRIISIRKNLTYRELVKKTSAICNQTHTIKYQLPGEDLDALISVSSDEDLHHMIEEYHDLERSSQRLRIFLVSSSSEAESPVSLESRSVQQNDVDYQYVVAVNGMLDPSPKRSSSGHSLSSQASHWGSKDYSPTFQRDSPTSVQPLEIREGSGSPNLRLMLSNPATQFFTTTKSFSQSPPLSPMPIHSRDPKNTHMQMYEDRAFGDGHFYNQPQVTLQVLNYQNAHNKHLVEPNKTRDMLFLNRNPCKDCVVSSPLYGQSDTDFGRPNDRGLQGEKFISSPDDTMRLFPESDVPIRSYNRMPHSLSDPQLLREGNSNYDVEKNVDLPWYGQNFEMEKSPSLAMSSLSQEWQQQEMIAEKSVENTSMPICKSGDHSREFTEWEQDTMNSMGKKGDPSGGDGKHCGGNGNPMQNRNAMEHQMNNSPMKSIHPQEYVPEGRSSDSKATALEDFTNSMRELVNEYHLNPSAPEFLVKSQKASETISSETVSDAAPGEEPILGSPLNLRGFSQENDCLGLEEDPGKYLNGSYEEMVGLRGQSFVASRIGENSDNLFEVSESAVIVEDVTGVVPSEVPSSSTIVPHVDDDPSDENSSPRETDTESFAPESDYEDVKGGASDKDESFSDAAIAEMEAGLYGLQIIRNDDLEELRELGSGTFGTVYHGKWRGTDVAIKRIKKSCFAGRSSEQERLTKDFWREAQILSKLHHPNVVAFYGVVPDGPGGTLATLTEFMANGSLRHVLLKKERKALDWRKKLIIAMDAAFGMEYLHLKNIVHFDLKCDNLLVNLGDPHRPVCKVGDFGLSRIKRNTLVSGGVRGTLPWMAPELLNGSSSRVSEKVDVFSFGITMWEILTAEEPYANMHCGAIIGGIVSNTLRPPVPDRCNAEWRTLMKDCWSPDPAARPSFTEIADRLRVMSIAASVCAAGDSAAYHRSSVYGDDVVIVAAYRTALCKSKRGGFKDTYPDDLLAPVLKAVIEKTNVNPSEVGDIVVGTVLAPGSQRASECRMAAFYAGFPETVPVRTVNRQCSSGLQAVADVAASIKAGFYDIGIGAGLESMTANPMAWEGSVNPRVKTMAQAQDCLLPMGVTSENVAHRFSVTRQEQDQAAVESHRKAAAATASGKFKEEIIPVATKIVDPKTGDEKPVTISVDDGIRPNASLSDLGKLKPVFKKDGTTTAGNSSQVSDGAGAVLLMKRSVATQKGLPILGVFRTFAAVGVDPAIMGVGPAAAIPAAVKAAGLELDDIDLFEINEAFASQFVYCRKKLDLDPEKINVNGGAMAIGHPLGATGARCVATLLHEMKRRGKDCRFGVISMCIGTGMGAAAVFERGDSVDELCNARKIETNNLLSKDAR</sequence>
<dbReference type="InterPro" id="IPR017441">
    <property type="entry name" value="Protein_kinase_ATP_BS"/>
</dbReference>
<name>A0AAV6L675_9ERIC</name>
<comment type="similarity">
    <text evidence="3">Belongs to the thiolase-like superfamily. Thiolase family.</text>
</comment>
<protein>
    <recommendedName>
        <fullName evidence="14">acetyl-CoA C-acyltransferase</fullName>
        <ecNumber evidence="14">2.3.1.16</ecNumber>
    </recommendedName>
</protein>
<dbReference type="SMART" id="SM00220">
    <property type="entry name" value="S_TKc"/>
    <property type="match status" value="1"/>
</dbReference>
<dbReference type="InterPro" id="IPR020617">
    <property type="entry name" value="Thiolase_C"/>
</dbReference>
<dbReference type="PROSITE" id="PS00108">
    <property type="entry name" value="PROTEIN_KINASE_ST"/>
    <property type="match status" value="1"/>
</dbReference>
<keyword evidence="9 15" id="KW-0067">ATP-binding</keyword>
<dbReference type="InterPro" id="IPR011009">
    <property type="entry name" value="Kinase-like_dom_sf"/>
</dbReference>
<feature type="region of interest" description="Disordered" evidence="16">
    <location>
        <begin position="459"/>
        <end position="483"/>
    </location>
</feature>
<dbReference type="InterPro" id="IPR008271">
    <property type="entry name" value="Ser/Thr_kinase_AS"/>
</dbReference>
<evidence type="ECO:0000256" key="11">
    <source>
        <dbReference type="ARBA" id="ARBA00023098"/>
    </source>
</evidence>
<dbReference type="Pfam" id="PF02803">
    <property type="entry name" value="Thiolase_C"/>
    <property type="match status" value="1"/>
</dbReference>
<dbReference type="PROSITE" id="PS00107">
    <property type="entry name" value="PROTEIN_KINASE_ATP"/>
    <property type="match status" value="1"/>
</dbReference>
<feature type="compositionally biased region" description="Low complexity" evidence="16">
    <location>
        <begin position="309"/>
        <end position="322"/>
    </location>
</feature>
<dbReference type="NCBIfam" id="TIGR01930">
    <property type="entry name" value="AcCoA-C-Actrans"/>
    <property type="match status" value="1"/>
</dbReference>